<dbReference type="RefSeq" id="WP_422920208.1">
    <property type="nucleotide sequence ID" value="NZ_JAMZEJ010000006.1"/>
</dbReference>
<comment type="caution">
    <text evidence="1">The sequence shown here is derived from an EMBL/GenBank/DDBJ whole genome shotgun (WGS) entry which is preliminary data.</text>
</comment>
<evidence type="ECO:0000313" key="1">
    <source>
        <dbReference type="EMBL" id="MCQ8241469.1"/>
    </source>
</evidence>
<proteinExistence type="predicted"/>
<gene>
    <name evidence="1" type="ORF">NFI88_11540</name>
</gene>
<dbReference type="Proteomes" id="UP001524547">
    <property type="component" value="Unassembled WGS sequence"/>
</dbReference>
<keyword evidence="2" id="KW-1185">Reference proteome</keyword>
<protein>
    <submittedName>
        <fullName evidence="1">Uncharacterized protein</fullName>
    </submittedName>
</protein>
<dbReference type="EMBL" id="JAMZEJ010000006">
    <property type="protein sequence ID" value="MCQ8241469.1"/>
    <property type="molecule type" value="Genomic_DNA"/>
</dbReference>
<name>A0ABT1W0H1_9PROT</name>
<evidence type="ECO:0000313" key="2">
    <source>
        <dbReference type="Proteomes" id="UP001524547"/>
    </source>
</evidence>
<sequence length="103" mass="11469">MADAAPVPALVSVTGTPVEPGSLLFDPDWYREQHPDVAMVGVDPVRHYLENGWQEGRDPNPFFDTIGYRNANPDVVASRMNPFLHYLLYGAREGRSPSPDRTS</sequence>
<reference evidence="1 2" key="1">
    <citation type="submission" date="2022-06" db="EMBL/GenBank/DDBJ databases">
        <title>Rhizosaccharibacter gen. nov. sp. nov. KSS12, endophytic bacteria isolated from sugarcane.</title>
        <authorList>
            <person name="Pitiwittayakul N."/>
        </authorList>
    </citation>
    <scope>NUCLEOTIDE SEQUENCE [LARGE SCALE GENOMIC DNA]</scope>
    <source>
        <strain evidence="1 2">KSS12</strain>
    </source>
</reference>
<accession>A0ABT1W0H1</accession>
<organism evidence="1 2">
    <name type="scientific">Rhizosaccharibacter radicis</name>
    <dbReference type="NCBI Taxonomy" id="2782605"/>
    <lineage>
        <taxon>Bacteria</taxon>
        <taxon>Pseudomonadati</taxon>
        <taxon>Pseudomonadota</taxon>
        <taxon>Alphaproteobacteria</taxon>
        <taxon>Acetobacterales</taxon>
        <taxon>Acetobacteraceae</taxon>
        <taxon>Rhizosaccharibacter</taxon>
    </lineage>
</organism>